<dbReference type="Pfam" id="PF17205">
    <property type="entry name" value="PSI_integrin"/>
    <property type="match status" value="1"/>
</dbReference>
<dbReference type="GO" id="GO:0034684">
    <property type="term" value="C:integrin alphav-beta5 complex"/>
    <property type="evidence" value="ECO:0007669"/>
    <property type="project" value="UniProtKB-ARBA"/>
</dbReference>
<evidence type="ECO:0000256" key="8">
    <source>
        <dbReference type="ARBA" id="ARBA00022729"/>
    </source>
</evidence>
<feature type="domain" description="Integrin beta subunit tail" evidence="28">
    <location>
        <begin position="624"/>
        <end position="708"/>
    </location>
</feature>
<dbReference type="Pfam" id="PF18372">
    <property type="entry name" value="I-EGF_1"/>
    <property type="match status" value="1"/>
</dbReference>
<evidence type="ECO:0000256" key="16">
    <source>
        <dbReference type="ARBA" id="ARBA00023157"/>
    </source>
</evidence>
<keyword evidence="14 22" id="KW-0401">Integrin</keyword>
<evidence type="ECO:0000256" key="1">
    <source>
        <dbReference type="ARBA" id="ARBA00004251"/>
    </source>
</evidence>
<dbReference type="SUPFAM" id="SSF57196">
    <property type="entry name" value="EGF/Laminin"/>
    <property type="match status" value="2"/>
</dbReference>
<dbReference type="AlphaFoldDB" id="A0A673BDE3"/>
<feature type="domain" description="Integrin beta subunit cytoplasmic" evidence="27">
    <location>
        <begin position="732"/>
        <end position="779"/>
    </location>
</feature>
<keyword evidence="15 23" id="KW-0472">Membrane</keyword>
<dbReference type="Gene3D" id="1.20.5.100">
    <property type="entry name" value="Cytochrome c1, transmembrane anchor, C-terminal"/>
    <property type="match status" value="1"/>
</dbReference>
<evidence type="ECO:0000313" key="30">
    <source>
        <dbReference type="Proteomes" id="UP000472271"/>
    </source>
</evidence>
<dbReference type="Ensembl" id="ENSSORT00005039415.1">
    <property type="protein sequence ID" value="ENSSORP00005038423.1"/>
    <property type="gene ID" value="ENSSORG00005016750.1"/>
</dbReference>
<dbReference type="Pfam" id="PF23105">
    <property type="entry name" value="EGF_integrin"/>
    <property type="match status" value="1"/>
</dbReference>
<dbReference type="PROSITE" id="PS52047">
    <property type="entry name" value="I_EGF_2"/>
    <property type="match status" value="3"/>
</dbReference>
<dbReference type="Pfam" id="PF08725">
    <property type="entry name" value="Integrin_b_cyt"/>
    <property type="match status" value="1"/>
</dbReference>
<evidence type="ECO:0000256" key="4">
    <source>
        <dbReference type="ARBA" id="ARBA00022536"/>
    </source>
</evidence>
<evidence type="ECO:0000259" key="25">
    <source>
        <dbReference type="SMART" id="SM00187"/>
    </source>
</evidence>
<dbReference type="PANTHER" id="PTHR10082">
    <property type="entry name" value="INTEGRIN BETA SUBUNIT"/>
    <property type="match status" value="1"/>
</dbReference>
<evidence type="ECO:0000256" key="7">
    <source>
        <dbReference type="ARBA" id="ARBA00022723"/>
    </source>
</evidence>
<feature type="disulfide bond" evidence="21">
    <location>
        <begin position="558"/>
        <end position="563"/>
    </location>
</feature>
<dbReference type="PIRSF" id="PIRSF002512">
    <property type="entry name" value="Integrin_B"/>
    <property type="match status" value="1"/>
</dbReference>
<evidence type="ECO:0000256" key="10">
    <source>
        <dbReference type="ARBA" id="ARBA00022837"/>
    </source>
</evidence>
<reference evidence="29" key="1">
    <citation type="submission" date="2019-06" db="EMBL/GenBank/DDBJ databases">
        <authorList>
            <consortium name="Wellcome Sanger Institute Data Sharing"/>
        </authorList>
    </citation>
    <scope>NUCLEOTIDE SEQUENCE [LARGE SCALE GENOMIC DNA]</scope>
</reference>
<evidence type="ECO:0000256" key="24">
    <source>
        <dbReference type="SAM" id="SignalP"/>
    </source>
</evidence>
<dbReference type="SUPFAM" id="SSF69687">
    <property type="entry name" value="Integrin beta tail domain"/>
    <property type="match status" value="1"/>
</dbReference>
<feature type="disulfide bond" evidence="21">
    <location>
        <begin position="422"/>
        <end position="671"/>
    </location>
</feature>
<feature type="disulfide bond" evidence="21">
    <location>
        <begin position="524"/>
        <end position="537"/>
    </location>
</feature>
<evidence type="ECO:0000256" key="2">
    <source>
        <dbReference type="ARBA" id="ARBA00007449"/>
    </source>
</evidence>
<dbReference type="InterPro" id="IPR015812">
    <property type="entry name" value="Integrin_bsu"/>
</dbReference>
<feature type="disulfide bond" evidence="21">
    <location>
        <begin position="450"/>
        <end position="454"/>
    </location>
</feature>
<dbReference type="GO" id="GO:0005925">
    <property type="term" value="C:focal adhesion"/>
    <property type="evidence" value="ECO:0007669"/>
    <property type="project" value="TreeGrafter"/>
</dbReference>
<evidence type="ECO:0000256" key="17">
    <source>
        <dbReference type="ARBA" id="ARBA00023170"/>
    </source>
</evidence>
<organism evidence="29 30">
    <name type="scientific">Sphaeramia orbicularis</name>
    <name type="common">orbiculate cardinalfish</name>
    <dbReference type="NCBI Taxonomy" id="375764"/>
    <lineage>
        <taxon>Eukaryota</taxon>
        <taxon>Metazoa</taxon>
        <taxon>Chordata</taxon>
        <taxon>Craniata</taxon>
        <taxon>Vertebrata</taxon>
        <taxon>Euteleostomi</taxon>
        <taxon>Actinopterygii</taxon>
        <taxon>Neopterygii</taxon>
        <taxon>Teleostei</taxon>
        <taxon>Neoteleostei</taxon>
        <taxon>Acanthomorphata</taxon>
        <taxon>Gobiaria</taxon>
        <taxon>Kurtiformes</taxon>
        <taxon>Apogonoidei</taxon>
        <taxon>Apogonidae</taxon>
        <taxon>Apogoninae</taxon>
        <taxon>Sphaeramia</taxon>
    </lineage>
</organism>
<evidence type="ECO:0000256" key="14">
    <source>
        <dbReference type="ARBA" id="ARBA00023037"/>
    </source>
</evidence>
<keyword evidence="13 23" id="KW-1133">Transmembrane helix</keyword>
<comment type="subunit">
    <text evidence="20">Heterodimer of an alpha and a beta subunit. Beta-5 (ITGB5) associates with alpha-V (ITGAV). Interacts with MYO10. Interacts with DAB2. Integrin ITGAV:ITGB5 interacts with FBLN5 (via N-terminus). ITGAV:ITGB5 interacts with CCN3. Interacts with tensin TNS3; TNS3 also interacts with PEAK1, thus acting as an adapter molecule to bridge the association of PEAK1 with ITGB5.</text>
</comment>
<feature type="disulfide bond" evidence="21">
    <location>
        <begin position="478"/>
        <end position="487"/>
    </location>
</feature>
<dbReference type="GO" id="GO:0005178">
    <property type="term" value="F:integrin binding"/>
    <property type="evidence" value="ECO:0007669"/>
    <property type="project" value="TreeGrafter"/>
</dbReference>
<dbReference type="SUPFAM" id="SSF53300">
    <property type="entry name" value="vWA-like"/>
    <property type="match status" value="1"/>
</dbReference>
<dbReference type="FunFam" id="1.20.5.100:FF:000006">
    <property type="entry name" value="Integrin beta"/>
    <property type="match status" value="1"/>
</dbReference>
<feature type="disulfide bond" evidence="21">
    <location>
        <begin position="191"/>
        <end position="200"/>
    </location>
</feature>
<keyword evidence="3" id="KW-1003">Cell membrane</keyword>
<sequence length="788" mass="87199">MNVITFLFLSHCLNMCMSGSTTSCEECLLIHPSCAWCAQEDFGRGRTLTSRCDFIQNLQKRGCDVQFIEYPKSSISILQSRPLSSKGSGWTPYDVVQIMPQQISLSLRPGEQTWFGLQVRQVEDYPVDLYYLMDLSLSMKDDLHTIRNLGTKLAQEMGKLTSNFRLGFGSFVDKNVSPFSYTAPKYHENPCNGYKAFPNCVPTFGFRHILSLTDKVDRFNEEVQKQMVSRNRDAPEGGFDAILQAAVCKSKIGWRKEAYHLLVFATDDVPHLALDGRLGGLVQPHDGQCHLNENNEYSASNKMDYPSLALLGEKLAENNIFLIFAVTKRLYVIYKNFTALIPGTTVEILDQDSKNVIQLIIAAYSNIRSKVELTVWDHPEDLSLSFTATCQDGQPLPGLRKCADLKIGDTVSFNVSVEARSCPPRGTDQTFTIKPVGFKDRLEVTVDYMCDCGCTQTAQTNSSICSSIGTYNCGTCHCEPGYLGAHCECQEGEASSMYLSACREAEGKQICSGRGECSCNQCLCYESEFGKIYGTFCECDDFSCARHKGILCSGHGECHCGECKCHAGYIGDNCNCSTETSSCISDDGQMCSGRGNCVCGRCHCTEPGAFGDTCEKCPTCPDACGTKRECIECRLFNSGRLADNQTCQRLCKDKIITVETLKTEDPGAVLCLYKTDNDCVMKFTYSEHASGQSILTALKEPECASGPDALTVLLAVVGSILLVGVVLLAAWKLVITIHDRREFARFQNARSRARYEMASNPLYKQPVSTHFVETDFNMYGKSYNGGLH</sequence>
<evidence type="ECO:0000259" key="28">
    <source>
        <dbReference type="SMART" id="SM01242"/>
    </source>
</evidence>
<keyword evidence="7" id="KW-0479">Metal-binding</keyword>
<dbReference type="InterPro" id="IPR016201">
    <property type="entry name" value="PSI"/>
</dbReference>
<dbReference type="GO" id="GO:0033627">
    <property type="term" value="P:cell adhesion mediated by integrin"/>
    <property type="evidence" value="ECO:0007669"/>
    <property type="project" value="TreeGrafter"/>
</dbReference>
<evidence type="ECO:0000256" key="15">
    <source>
        <dbReference type="ARBA" id="ARBA00023136"/>
    </source>
</evidence>
<feature type="disulfide bond" evidence="21">
    <location>
        <begin position="24"/>
        <end position="34"/>
    </location>
</feature>
<dbReference type="SMART" id="SM01241">
    <property type="entry name" value="Integrin_b_cyt"/>
    <property type="match status" value="1"/>
</dbReference>
<dbReference type="PROSITE" id="PS00243">
    <property type="entry name" value="I_EGF_1"/>
    <property type="match status" value="1"/>
</dbReference>
<dbReference type="FunFam" id="2.10.25.10:FF:000075">
    <property type="entry name" value="Integrin beta"/>
    <property type="match status" value="1"/>
</dbReference>
<feature type="disulfide bond" evidence="21">
    <location>
        <begin position="390"/>
        <end position="402"/>
    </location>
</feature>
<dbReference type="GO" id="GO:0046872">
    <property type="term" value="F:metal ion binding"/>
    <property type="evidence" value="ECO:0007669"/>
    <property type="project" value="UniProtKB-KW"/>
</dbReference>
<evidence type="ECO:0000256" key="23">
    <source>
        <dbReference type="SAM" id="Phobius"/>
    </source>
</evidence>
<dbReference type="PRINTS" id="PR01186">
    <property type="entry name" value="INTEGRINB"/>
</dbReference>
<evidence type="ECO:0000256" key="20">
    <source>
        <dbReference type="ARBA" id="ARBA00063697"/>
    </source>
</evidence>
<keyword evidence="10" id="KW-0106">Calcium</keyword>
<dbReference type="Pfam" id="PF00362">
    <property type="entry name" value="Integrin_beta"/>
    <property type="match status" value="1"/>
</dbReference>
<keyword evidence="17" id="KW-0675">Receptor</keyword>
<evidence type="ECO:0000256" key="6">
    <source>
        <dbReference type="ARBA" id="ARBA00022692"/>
    </source>
</evidence>
<name>A0A673BDE3_9TELE</name>
<keyword evidence="16 21" id="KW-1015">Disulfide bond</keyword>
<dbReference type="InterPro" id="IPR040622">
    <property type="entry name" value="EGF_integrin_1"/>
</dbReference>
<dbReference type="Pfam" id="PF07974">
    <property type="entry name" value="EGF_2"/>
    <property type="match status" value="1"/>
</dbReference>
<evidence type="ECO:0000256" key="21">
    <source>
        <dbReference type="PIRSR" id="PIRSR002512-1"/>
    </source>
</evidence>
<keyword evidence="12 22" id="KW-0130">Cell adhesion</keyword>
<dbReference type="Gene3D" id="2.60.40.1510">
    <property type="entry name" value="ntegrin, alpha v. Chain A, domain 3"/>
    <property type="match status" value="1"/>
</dbReference>
<evidence type="ECO:0000256" key="13">
    <source>
        <dbReference type="ARBA" id="ARBA00022989"/>
    </source>
</evidence>
<dbReference type="SMART" id="SM00187">
    <property type="entry name" value="INB"/>
    <property type="match status" value="1"/>
</dbReference>
<feature type="signal peptide" evidence="24">
    <location>
        <begin position="1"/>
        <end position="18"/>
    </location>
</feature>
<feature type="disulfide bond" evidence="21">
    <location>
        <begin position="517"/>
        <end position="522"/>
    </location>
</feature>
<feature type="disulfide bond" evidence="21">
    <location>
        <begin position="473"/>
        <end position="511"/>
    </location>
</feature>
<dbReference type="InterPro" id="IPR002369">
    <property type="entry name" value="Integrin_bsu_VWA"/>
</dbReference>
<evidence type="ECO:0000256" key="12">
    <source>
        <dbReference type="ARBA" id="ARBA00022889"/>
    </source>
</evidence>
<dbReference type="InterPro" id="IPR032695">
    <property type="entry name" value="Integrin_dom_sf"/>
</dbReference>
<dbReference type="SMART" id="SM01242">
    <property type="entry name" value="Integrin_B_tail"/>
    <property type="match status" value="1"/>
</dbReference>
<keyword evidence="30" id="KW-1185">Reference proteome</keyword>
<evidence type="ECO:0000256" key="3">
    <source>
        <dbReference type="ARBA" id="ARBA00022475"/>
    </source>
</evidence>
<dbReference type="Gene3D" id="4.10.1240.30">
    <property type="match status" value="1"/>
</dbReference>
<feature type="disulfide bond" evidence="21">
    <location>
        <begin position="519"/>
        <end position="552"/>
    </location>
</feature>
<feature type="disulfide bond" evidence="21">
    <location>
        <begin position="630"/>
        <end position="703"/>
    </location>
</feature>
<keyword evidence="9" id="KW-0677">Repeat</keyword>
<dbReference type="Gene3D" id="2.10.25.10">
    <property type="entry name" value="Laminin"/>
    <property type="match status" value="4"/>
</dbReference>
<dbReference type="GO" id="GO:0043149">
    <property type="term" value="P:stress fiber assembly"/>
    <property type="evidence" value="ECO:0007669"/>
    <property type="project" value="UniProtKB-ARBA"/>
</dbReference>
<feature type="disulfide bond" evidence="21">
    <location>
        <begin position="37"/>
        <end position="52"/>
    </location>
</feature>
<feature type="chain" id="PRO_5025469529" description="Integrin beta" evidence="24">
    <location>
        <begin position="19"/>
        <end position="788"/>
    </location>
</feature>
<dbReference type="Gene3D" id="3.30.1680.10">
    <property type="entry name" value="ligand-binding face of the semaphorins, domain 2"/>
    <property type="match status" value="1"/>
</dbReference>
<keyword evidence="4" id="KW-0245">EGF-like domain</keyword>
<dbReference type="FunFam" id="2.10.25.10:FF:000258">
    <property type="entry name" value="Integrin beta"/>
    <property type="match status" value="1"/>
</dbReference>
<feature type="domain" description="PSI" evidence="26">
    <location>
        <begin position="15"/>
        <end position="64"/>
    </location>
</feature>
<dbReference type="GO" id="GO:0009986">
    <property type="term" value="C:cell surface"/>
    <property type="evidence" value="ECO:0007669"/>
    <property type="project" value="TreeGrafter"/>
</dbReference>
<proteinExistence type="inferred from homology"/>
<dbReference type="GO" id="GO:0016477">
    <property type="term" value="P:cell migration"/>
    <property type="evidence" value="ECO:0007669"/>
    <property type="project" value="TreeGrafter"/>
</dbReference>
<comment type="function">
    <text evidence="19">Integrin alpha-V/beta-5 (ITGAV:ITGB5) is a receptor for fibronectin. It recognizes the sequence R-G-D in its ligand.</text>
</comment>
<evidence type="ECO:0000259" key="26">
    <source>
        <dbReference type="SMART" id="SM00423"/>
    </source>
</evidence>
<dbReference type="GO" id="GO:0007160">
    <property type="term" value="P:cell-matrix adhesion"/>
    <property type="evidence" value="ECO:0007669"/>
    <property type="project" value="TreeGrafter"/>
</dbReference>
<evidence type="ECO:0000256" key="19">
    <source>
        <dbReference type="ARBA" id="ARBA00059582"/>
    </source>
</evidence>
<keyword evidence="8 24" id="KW-0732">Signal</keyword>
<dbReference type="InterPro" id="IPR057073">
    <property type="entry name" value="EGF_integrin_2"/>
</dbReference>
<dbReference type="FunFam" id="2.10.25.10:FF:000043">
    <property type="entry name" value="Integrin beta"/>
    <property type="match status" value="1"/>
</dbReference>
<dbReference type="PANTHER" id="PTHR10082:SF26">
    <property type="entry name" value="INTEGRIN BETA-5"/>
    <property type="match status" value="1"/>
</dbReference>
<keyword evidence="5" id="KW-0597">Phosphoprotein</keyword>
<reference evidence="29" key="2">
    <citation type="submission" date="2025-08" db="UniProtKB">
        <authorList>
            <consortium name="Ensembl"/>
        </authorList>
    </citation>
    <scope>IDENTIFICATION</scope>
</reference>
<dbReference type="InterPro" id="IPR014836">
    <property type="entry name" value="Integrin_bsu_cyt_dom"/>
</dbReference>
<accession>A0A673BDE3</accession>
<dbReference type="SUPFAM" id="SSF69179">
    <property type="entry name" value="Integrin domains"/>
    <property type="match status" value="2"/>
</dbReference>
<evidence type="ECO:0000256" key="5">
    <source>
        <dbReference type="ARBA" id="ARBA00022553"/>
    </source>
</evidence>
<dbReference type="Proteomes" id="UP000472271">
    <property type="component" value="Chromosome 21"/>
</dbReference>
<keyword evidence="18" id="KW-0325">Glycoprotein</keyword>
<dbReference type="FunFam" id="3.30.1680.10:FF:000002">
    <property type="entry name" value="Integrin beta"/>
    <property type="match status" value="1"/>
</dbReference>
<keyword evidence="6 22" id="KW-0812">Transmembrane</keyword>
<feature type="disulfide bond" evidence="21">
    <location>
        <begin position="651"/>
        <end position="679"/>
    </location>
</feature>
<dbReference type="SMART" id="SM00423">
    <property type="entry name" value="PSI"/>
    <property type="match status" value="1"/>
</dbReference>
<dbReference type="GO" id="GO:0007229">
    <property type="term" value="P:integrin-mediated signaling pathway"/>
    <property type="evidence" value="ECO:0007669"/>
    <property type="project" value="UniProtKB-KW"/>
</dbReference>
<dbReference type="InterPro" id="IPR013111">
    <property type="entry name" value="EGF_extracell"/>
</dbReference>
<feature type="disulfide bond" evidence="21">
    <location>
        <begin position="539"/>
        <end position="544"/>
    </location>
</feature>
<feature type="domain" description="Integrin beta subunit VWA" evidence="25">
    <location>
        <begin position="23"/>
        <end position="452"/>
    </location>
</feature>
<feature type="disulfide bond" evidence="21">
    <location>
        <begin position="617"/>
        <end position="620"/>
    </location>
</feature>
<feature type="disulfide bond" evidence="21">
    <location>
        <begin position="624"/>
        <end position="633"/>
    </location>
</feature>
<feature type="transmembrane region" description="Helical" evidence="23">
    <location>
        <begin position="709"/>
        <end position="731"/>
    </location>
</feature>
<dbReference type="GO" id="GO:0098609">
    <property type="term" value="P:cell-cell adhesion"/>
    <property type="evidence" value="ECO:0007669"/>
    <property type="project" value="TreeGrafter"/>
</dbReference>
<reference evidence="29" key="3">
    <citation type="submission" date="2025-09" db="UniProtKB">
        <authorList>
            <consortium name="Ensembl"/>
        </authorList>
    </citation>
    <scope>IDENTIFICATION</scope>
</reference>
<dbReference type="FunFam" id="3.40.50.410:FF:000002">
    <property type="entry name" value="Integrin beta"/>
    <property type="match status" value="1"/>
</dbReference>
<gene>
    <name evidence="29" type="primary">itgb5</name>
</gene>
<evidence type="ECO:0000256" key="18">
    <source>
        <dbReference type="ARBA" id="ARBA00023180"/>
    </source>
</evidence>
<feature type="disulfide bond" evidence="21">
    <location>
        <begin position="248"/>
        <end position="289"/>
    </location>
</feature>
<dbReference type="InterPro" id="IPR033760">
    <property type="entry name" value="Integrin_beta_N"/>
</dbReference>
<evidence type="ECO:0000259" key="27">
    <source>
        <dbReference type="SMART" id="SM01241"/>
    </source>
</evidence>
<dbReference type="FunFam" id="4.10.1240.30:FF:000001">
    <property type="entry name" value="Integrin beta"/>
    <property type="match status" value="1"/>
</dbReference>
<dbReference type="Gene3D" id="3.40.50.410">
    <property type="entry name" value="von Willebrand factor, type A domain"/>
    <property type="match status" value="1"/>
</dbReference>
<comment type="subcellular location">
    <subcellularLocation>
        <location evidence="1 22">Cell membrane</location>
        <topology evidence="1 22">Single-pass type I membrane protein</topology>
    </subcellularLocation>
</comment>
<evidence type="ECO:0000256" key="22">
    <source>
        <dbReference type="RuleBase" id="RU000633"/>
    </source>
</evidence>
<dbReference type="InterPro" id="IPR036465">
    <property type="entry name" value="vWFA_dom_sf"/>
</dbReference>
<evidence type="ECO:0000313" key="29">
    <source>
        <dbReference type="Ensembl" id="ENSSORP00005038423.1"/>
    </source>
</evidence>
<dbReference type="InterPro" id="IPR057243">
    <property type="entry name" value="Integrin_I-EGF_CS"/>
</dbReference>
<evidence type="ECO:0000256" key="9">
    <source>
        <dbReference type="ARBA" id="ARBA00022737"/>
    </source>
</evidence>
<keyword evidence="11" id="KW-0460">Magnesium</keyword>
<comment type="similarity">
    <text evidence="2 22">Belongs to the integrin beta chain family.</text>
</comment>
<feature type="disulfide bond" evidence="21">
    <location>
        <begin position="489"/>
        <end position="502"/>
    </location>
</feature>
<feature type="disulfide bond" evidence="21">
    <location>
        <begin position="565"/>
        <end position="574"/>
    </location>
</feature>
<protein>
    <recommendedName>
        <fullName evidence="22">Integrin beta</fullName>
    </recommendedName>
</protein>
<dbReference type="InterPro" id="IPR012896">
    <property type="entry name" value="Integrin_bsu_tail"/>
</dbReference>
<dbReference type="GO" id="GO:0007179">
    <property type="term" value="P:transforming growth factor beta receptor signaling pathway"/>
    <property type="evidence" value="ECO:0007669"/>
    <property type="project" value="TreeGrafter"/>
</dbReference>
<dbReference type="Pfam" id="PF07965">
    <property type="entry name" value="Integrin_B_tail"/>
    <property type="match status" value="1"/>
</dbReference>
<dbReference type="InterPro" id="IPR036349">
    <property type="entry name" value="Integrin_bsu_tail_dom_sf"/>
</dbReference>
<feature type="disulfide bond" evidence="21">
    <location>
        <begin position="604"/>
        <end position="614"/>
    </location>
</feature>
<dbReference type="SUPFAM" id="SSF103575">
    <property type="entry name" value="Plexin repeat"/>
    <property type="match status" value="1"/>
</dbReference>
<feature type="disulfide bond" evidence="21">
    <location>
        <begin position="599"/>
        <end position="647"/>
    </location>
</feature>
<feature type="disulfide bond" evidence="21">
    <location>
        <begin position="27"/>
        <end position="63"/>
    </location>
</feature>
<feature type="disulfide bond" evidence="21">
    <location>
        <begin position="560"/>
        <end position="591"/>
    </location>
</feature>
<evidence type="ECO:0000256" key="11">
    <source>
        <dbReference type="ARBA" id="ARBA00022842"/>
    </source>
</evidence>
<feature type="disulfide bond" evidence="21">
    <location>
        <begin position="597"/>
        <end position="602"/>
    </location>
</feature>